<sequence length="66" mass="7617">MEEIILYNNYVCNVRNARGCIISIPWDLCIYLSGSKKGMENGHVEGWSLFTFVGLFAYNQMHWIGL</sequence>
<dbReference type="AlphaFoldDB" id="A0AAN9N174"/>
<accession>A0AAN9N174</accession>
<comment type="caution">
    <text evidence="1">The sequence shown here is derived from an EMBL/GenBank/DDBJ whole genome shotgun (WGS) entry which is preliminary data.</text>
</comment>
<keyword evidence="2" id="KW-1185">Reference proteome</keyword>
<dbReference type="Proteomes" id="UP001367508">
    <property type="component" value="Unassembled WGS sequence"/>
</dbReference>
<gene>
    <name evidence="1" type="ORF">VNO77_04162</name>
</gene>
<reference evidence="1 2" key="1">
    <citation type="submission" date="2024-01" db="EMBL/GenBank/DDBJ databases">
        <title>The genomes of 5 underutilized Papilionoideae crops provide insights into root nodulation and disease resistanc.</title>
        <authorList>
            <person name="Jiang F."/>
        </authorList>
    </citation>
    <scope>NUCLEOTIDE SEQUENCE [LARGE SCALE GENOMIC DNA]</scope>
    <source>
        <strain evidence="1">LVBAO_FW01</strain>
        <tissue evidence="1">Leaves</tissue>
    </source>
</reference>
<protein>
    <submittedName>
        <fullName evidence="1">Uncharacterized protein</fullName>
    </submittedName>
</protein>
<proteinExistence type="predicted"/>
<evidence type="ECO:0000313" key="1">
    <source>
        <dbReference type="EMBL" id="KAK7362062.1"/>
    </source>
</evidence>
<dbReference type="EMBL" id="JAYMYQ010000001">
    <property type="protein sequence ID" value="KAK7362062.1"/>
    <property type="molecule type" value="Genomic_DNA"/>
</dbReference>
<organism evidence="1 2">
    <name type="scientific">Canavalia gladiata</name>
    <name type="common">Sword bean</name>
    <name type="synonym">Dolichos gladiatus</name>
    <dbReference type="NCBI Taxonomy" id="3824"/>
    <lineage>
        <taxon>Eukaryota</taxon>
        <taxon>Viridiplantae</taxon>
        <taxon>Streptophyta</taxon>
        <taxon>Embryophyta</taxon>
        <taxon>Tracheophyta</taxon>
        <taxon>Spermatophyta</taxon>
        <taxon>Magnoliopsida</taxon>
        <taxon>eudicotyledons</taxon>
        <taxon>Gunneridae</taxon>
        <taxon>Pentapetalae</taxon>
        <taxon>rosids</taxon>
        <taxon>fabids</taxon>
        <taxon>Fabales</taxon>
        <taxon>Fabaceae</taxon>
        <taxon>Papilionoideae</taxon>
        <taxon>50 kb inversion clade</taxon>
        <taxon>NPAAA clade</taxon>
        <taxon>indigoferoid/millettioid clade</taxon>
        <taxon>Phaseoleae</taxon>
        <taxon>Canavalia</taxon>
    </lineage>
</organism>
<name>A0AAN9N174_CANGL</name>
<evidence type="ECO:0000313" key="2">
    <source>
        <dbReference type="Proteomes" id="UP001367508"/>
    </source>
</evidence>